<feature type="region of interest" description="Disordered" evidence="1">
    <location>
        <begin position="17"/>
        <end position="59"/>
    </location>
</feature>
<evidence type="ECO:0000313" key="3">
    <source>
        <dbReference type="Proteomes" id="UP000509750"/>
    </source>
</evidence>
<protein>
    <submittedName>
        <fullName evidence="2">Uncharacterized protein</fullName>
    </submittedName>
</protein>
<accession>A0A7D5H478</accession>
<dbReference type="AlphaFoldDB" id="A0A7D5H478"/>
<dbReference type="RefSeq" id="WP_179171667.1">
    <property type="nucleotide sequence ID" value="NZ_CP058532.1"/>
</dbReference>
<reference evidence="2 3" key="1">
    <citation type="submission" date="2020-07" db="EMBL/GenBank/DDBJ databases">
        <title>Gai3-2, isolated from salt lake.</title>
        <authorList>
            <person name="Cui H."/>
            <person name="Shi X."/>
        </authorList>
    </citation>
    <scope>NUCLEOTIDE SEQUENCE [LARGE SCALE GENOMIC DNA]</scope>
    <source>
        <strain evidence="2 3">Gai3-2</strain>
        <plasmid evidence="2 3">unnamed3</plasmid>
    </source>
</reference>
<evidence type="ECO:0000313" key="2">
    <source>
        <dbReference type="EMBL" id="QLG30093.1"/>
    </source>
</evidence>
<evidence type="ECO:0000256" key="1">
    <source>
        <dbReference type="SAM" id="MobiDB-lite"/>
    </source>
</evidence>
<keyword evidence="3" id="KW-1185">Reference proteome</keyword>
<gene>
    <name evidence="2" type="ORF">HUG10_21135</name>
</gene>
<dbReference type="KEGG" id="halg:HUG10_21135"/>
<geneLocation type="plasmid" evidence="2 3">
    <name>unnamed3</name>
</geneLocation>
<feature type="compositionally biased region" description="Basic and acidic residues" evidence="1">
    <location>
        <begin position="35"/>
        <end position="59"/>
    </location>
</feature>
<sequence length="72" mass="8282">MTELALVRAMRATPRRCAECGSTTARRVPTVPHDVPSRRRCSDCGTERPNPNDDRNWRKEDGEWVLRGEDDE</sequence>
<keyword evidence="2" id="KW-0614">Plasmid</keyword>
<dbReference type="Proteomes" id="UP000509750">
    <property type="component" value="Plasmid unnamed3"/>
</dbReference>
<dbReference type="GeneID" id="56031394"/>
<proteinExistence type="predicted"/>
<dbReference type="EMBL" id="CP058532">
    <property type="protein sequence ID" value="QLG30093.1"/>
    <property type="molecule type" value="Genomic_DNA"/>
</dbReference>
<name>A0A7D5H478_9EURY</name>
<organism evidence="2 3">
    <name type="scientific">Halorarum halophilum</name>
    <dbReference type="NCBI Taxonomy" id="2743090"/>
    <lineage>
        <taxon>Archaea</taxon>
        <taxon>Methanobacteriati</taxon>
        <taxon>Methanobacteriota</taxon>
        <taxon>Stenosarchaea group</taxon>
        <taxon>Halobacteria</taxon>
        <taxon>Halobacteriales</taxon>
        <taxon>Haloferacaceae</taxon>
        <taxon>Halorarum</taxon>
    </lineage>
</organism>